<accession>A0A411HEJ4</accession>
<gene>
    <name evidence="1" type="ORF">ELE36_00030</name>
</gene>
<protein>
    <submittedName>
        <fullName evidence="1">Uncharacterized protein</fullName>
    </submittedName>
</protein>
<keyword evidence="1" id="KW-0614">Plasmid</keyword>
<proteinExistence type="predicted"/>
<evidence type="ECO:0000313" key="1">
    <source>
        <dbReference type="EMBL" id="QBB68889.1"/>
    </source>
</evidence>
<dbReference type="KEGG" id="xbc:ELE36_00030"/>
<evidence type="ECO:0000313" key="2">
    <source>
        <dbReference type="Proteomes" id="UP000291562"/>
    </source>
</evidence>
<dbReference type="Proteomes" id="UP000291562">
    <property type="component" value="Plasmid unnamed1"/>
</dbReference>
<dbReference type="RefSeq" id="WP_129831140.1">
    <property type="nucleotide sequence ID" value="NZ_CP035703.1"/>
</dbReference>
<reference evidence="1 2" key="1">
    <citation type="submission" date="2019-01" db="EMBL/GenBank/DDBJ databases">
        <title>Pseudolysobacter antarctica gen. nov., sp. nov., isolated from Fildes Peninsula, Antarctica.</title>
        <authorList>
            <person name="Wei Z."/>
            <person name="Peng F."/>
        </authorList>
    </citation>
    <scope>NUCLEOTIDE SEQUENCE [LARGE SCALE GENOMIC DNA]</scope>
    <source>
        <strain evidence="1 2">AQ6-296</strain>
        <plasmid evidence="1 2">unnamed1</plasmid>
    </source>
</reference>
<dbReference type="EMBL" id="CP035703">
    <property type="protein sequence ID" value="QBB68889.1"/>
    <property type="molecule type" value="Genomic_DNA"/>
</dbReference>
<keyword evidence="2" id="KW-1185">Reference proteome</keyword>
<name>A0A411HEJ4_9GAMM</name>
<geneLocation type="plasmid" evidence="1">
    <name>unnamed1</name>
</geneLocation>
<dbReference type="AlphaFoldDB" id="A0A411HEJ4"/>
<sequence length="100" mass="10501">MSFQLKSLLEVITPNGGGNSDPGAAIRQVQLLADIGQGKSSVLIGLDDLLQHTPAACRCDVRRAAERFFPIGNDGYVGNTLSGVGINDATAFFRAQLVIA</sequence>
<organism evidence="1 2">
    <name type="scientific">Pseudolysobacter antarcticus</name>
    <dbReference type="NCBI Taxonomy" id="2511995"/>
    <lineage>
        <taxon>Bacteria</taxon>
        <taxon>Pseudomonadati</taxon>
        <taxon>Pseudomonadota</taxon>
        <taxon>Gammaproteobacteria</taxon>
        <taxon>Lysobacterales</taxon>
        <taxon>Rhodanobacteraceae</taxon>
        <taxon>Pseudolysobacter</taxon>
    </lineage>
</organism>